<dbReference type="OrthoDB" id="2193651at2759"/>
<dbReference type="AlphaFoldDB" id="A0A9Q9CAJ7"/>
<evidence type="ECO:0000256" key="1">
    <source>
        <dbReference type="SAM" id="Phobius"/>
    </source>
</evidence>
<feature type="transmembrane region" description="Helical" evidence="1">
    <location>
        <begin position="102"/>
        <end position="127"/>
    </location>
</feature>
<keyword evidence="1" id="KW-0812">Transmembrane</keyword>
<dbReference type="EMBL" id="CP075153">
    <property type="protein sequence ID" value="UTX43622.1"/>
    <property type="molecule type" value="Genomic_DNA"/>
</dbReference>
<feature type="transmembrane region" description="Helical" evidence="1">
    <location>
        <begin position="222"/>
        <end position="247"/>
    </location>
</feature>
<dbReference type="EMBL" id="CP119068">
    <property type="protein sequence ID" value="WEL39097.1"/>
    <property type="molecule type" value="Genomic_DNA"/>
</dbReference>
<dbReference type="Proteomes" id="UP001217963">
    <property type="component" value="Chromosome VII"/>
</dbReference>
<reference evidence="3 5" key="2">
    <citation type="submission" date="2023-02" db="EMBL/GenBank/DDBJ databases">
        <title>Encephalitozoon hellem ATCC 50451 complete genome.</title>
        <authorList>
            <person name="Mascarenhas dos Santos A.C."/>
            <person name="Julian A.T."/>
            <person name="Pombert J.-F."/>
        </authorList>
    </citation>
    <scope>NUCLEOTIDE SEQUENCE [LARGE SCALE GENOMIC DNA]</scope>
    <source>
        <strain evidence="3 5">ATCC 50451</strain>
    </source>
</reference>
<evidence type="ECO:0000313" key="3">
    <source>
        <dbReference type="EMBL" id="WEL39097.1"/>
    </source>
</evidence>
<protein>
    <submittedName>
        <fullName evidence="2">Membrane protein</fullName>
    </submittedName>
</protein>
<organism evidence="2 4">
    <name type="scientific">Encephalitozoon hellem</name>
    <name type="common">Microsporidian parasite</name>
    <dbReference type="NCBI Taxonomy" id="27973"/>
    <lineage>
        <taxon>Eukaryota</taxon>
        <taxon>Fungi</taxon>
        <taxon>Fungi incertae sedis</taxon>
        <taxon>Microsporidia</taxon>
        <taxon>Unikaryonidae</taxon>
        <taxon>Encephalitozoon</taxon>
    </lineage>
</organism>
<reference evidence="2" key="1">
    <citation type="submission" date="2022-10" db="EMBL/GenBank/DDBJ databases">
        <title>Encephalitozoon hellem ATCC 50604 Complete Genome.</title>
        <authorList>
            <person name="Mascarenhas dos Santos A.C."/>
            <person name="Julian A.T."/>
            <person name="Pombert J.-F."/>
        </authorList>
    </citation>
    <scope>NUCLEOTIDE SEQUENCE</scope>
    <source>
        <strain evidence="2">ATCC 50604</strain>
    </source>
</reference>
<keyword evidence="1" id="KW-1133">Transmembrane helix</keyword>
<evidence type="ECO:0000313" key="5">
    <source>
        <dbReference type="Proteomes" id="UP001217963"/>
    </source>
</evidence>
<keyword evidence="5" id="KW-1185">Reference proteome</keyword>
<gene>
    <name evidence="2" type="ORF">GPU96_07g13850</name>
    <name evidence="3" type="ORF">PFJ87_07g01780</name>
</gene>
<sequence>MADIDRAINIFGFSNTMHNILNQRDKLFGSSKTFLFTLFSCASVMIFQGENYKNLCLSVIVGLCMMAVDQKVHARLLGTAAEQKGMHSAIVSFLNKILVSEILFCSVCFLIAVTINMCMIPITWIFAASVGVSFFKKTFTEDLTMVSMSNLLTHLGFLAMFVVSLGNPRKFRIVIYSVFFSFSGTVILWITLEAILNENLGFGRVCSIFFKGEIVDLLGIPVLYPFLLLMIVGVFTQVRINTLLFAYDRRRFTSIVIKKSENKVIEV</sequence>
<feature type="transmembrane region" description="Helical" evidence="1">
    <location>
        <begin position="173"/>
        <end position="192"/>
    </location>
</feature>
<dbReference type="Proteomes" id="UP001059546">
    <property type="component" value="Chromosome VII"/>
</dbReference>
<proteinExistence type="predicted"/>
<name>A0A9Q9CAJ7_ENCHE</name>
<keyword evidence="1" id="KW-0472">Membrane</keyword>
<accession>A0A9Q9CAJ7</accession>
<evidence type="ECO:0000313" key="4">
    <source>
        <dbReference type="Proteomes" id="UP001059546"/>
    </source>
</evidence>
<evidence type="ECO:0000313" key="2">
    <source>
        <dbReference type="EMBL" id="UTX43622.1"/>
    </source>
</evidence>
<feature type="transmembrane region" description="Helical" evidence="1">
    <location>
        <begin position="147"/>
        <end position="166"/>
    </location>
</feature>